<keyword evidence="10" id="KW-1185">Reference proteome</keyword>
<evidence type="ECO:0000256" key="3">
    <source>
        <dbReference type="ARBA" id="ARBA00022692"/>
    </source>
</evidence>
<keyword evidence="4 6" id="KW-1133">Transmembrane helix</keyword>
<accession>A0A1H6X534</accession>
<feature type="domain" description="CHASE" evidence="7">
    <location>
        <begin position="80"/>
        <end position="250"/>
    </location>
</feature>
<evidence type="ECO:0000256" key="1">
    <source>
        <dbReference type="ARBA" id="ARBA00001946"/>
    </source>
</evidence>
<evidence type="ECO:0000313" key="9">
    <source>
        <dbReference type="EMBL" id="SEJ24269.1"/>
    </source>
</evidence>
<protein>
    <submittedName>
        <fullName evidence="9">Diguanylate cyclase (GGDEF) domain-containing protein</fullName>
    </submittedName>
</protein>
<dbReference type="InterPro" id="IPR042240">
    <property type="entry name" value="CHASE_sf"/>
</dbReference>
<dbReference type="InterPro" id="IPR006189">
    <property type="entry name" value="CHASE_dom"/>
</dbReference>
<dbReference type="STRING" id="915471.SAMN05216201_10654"/>
<keyword evidence="5 6" id="KW-0472">Membrane</keyword>
<dbReference type="GO" id="GO:0007165">
    <property type="term" value="P:signal transduction"/>
    <property type="evidence" value="ECO:0007669"/>
    <property type="project" value="UniProtKB-ARBA"/>
</dbReference>
<sequence>MVTMGRRKSRAAETYCWRMLLTGSLGIGIALFSYVYGTALERDLETREFQRLAQVQYQNTQELLRRSTQVLLAFRGFFAASQQVERDEYARFAGEILAHYPEIYAIHWAPKVAPAQRAALEAEIRTLQAAPVGIFDADARGKHLSPAPARALYFPVQYAEPYAANRKVVGLDTLGRSTNQTAIRAAAASGEQQLTPVFPLIQDPDGPLATALYQPVFATGLPTASAEQRQQALQGFLILLLRPSLLVQGLPFGERKVAVRLYDRQDAQLVAIHPRGASLLAPAENVVHHELQVPGRTWVMEFVASAGFGESLHIQPVLLMLSLLLLTGASLVFLDRSHRSALALQEANRQLLRRQLELDDLAHYDPLTGLPNRLLLYDRIGMALGAQRRQGGSLAVCVLDLDGFKAVNDRFGHPAGDIVLCEVARRLQALVRASDTAARLGGDEFVVVLPGMAADTTMQQFVQRLIARLGEPISLADDGPQVQVSTSIGIAFADGQQGVDTLIHQADIAMYQAKHAGKGCYRIFGATAVSVEQASV</sequence>
<organism evidence="9 10">
    <name type="scientific">Pseudomonas linyingensis</name>
    <dbReference type="NCBI Taxonomy" id="915471"/>
    <lineage>
        <taxon>Bacteria</taxon>
        <taxon>Pseudomonadati</taxon>
        <taxon>Pseudomonadota</taxon>
        <taxon>Gammaproteobacteria</taxon>
        <taxon>Pseudomonadales</taxon>
        <taxon>Pseudomonadaceae</taxon>
        <taxon>Pseudomonas</taxon>
    </lineage>
</organism>
<reference evidence="10" key="1">
    <citation type="submission" date="2016-10" db="EMBL/GenBank/DDBJ databases">
        <authorList>
            <person name="Varghese N."/>
            <person name="Submissions S."/>
        </authorList>
    </citation>
    <scope>NUCLEOTIDE SEQUENCE [LARGE SCALE GENOMIC DNA]</scope>
    <source>
        <strain evidence="10">LMG 25967</strain>
    </source>
</reference>
<dbReference type="Pfam" id="PF00990">
    <property type="entry name" value="GGDEF"/>
    <property type="match status" value="1"/>
</dbReference>
<proteinExistence type="predicted"/>
<dbReference type="FunFam" id="3.30.70.270:FF:000001">
    <property type="entry name" value="Diguanylate cyclase domain protein"/>
    <property type="match status" value="1"/>
</dbReference>
<comment type="cofactor">
    <cofactor evidence="1">
        <name>Mg(2+)</name>
        <dbReference type="ChEBI" id="CHEBI:18420"/>
    </cofactor>
</comment>
<evidence type="ECO:0000259" key="8">
    <source>
        <dbReference type="PROSITE" id="PS50887"/>
    </source>
</evidence>
<dbReference type="InterPro" id="IPR043128">
    <property type="entry name" value="Rev_trsase/Diguanyl_cyclase"/>
</dbReference>
<dbReference type="PROSITE" id="PS50887">
    <property type="entry name" value="GGDEF"/>
    <property type="match status" value="1"/>
</dbReference>
<dbReference type="SMART" id="SM00267">
    <property type="entry name" value="GGDEF"/>
    <property type="match status" value="1"/>
</dbReference>
<evidence type="ECO:0000256" key="6">
    <source>
        <dbReference type="SAM" id="Phobius"/>
    </source>
</evidence>
<dbReference type="GO" id="GO:0005886">
    <property type="term" value="C:plasma membrane"/>
    <property type="evidence" value="ECO:0007669"/>
    <property type="project" value="UniProtKB-SubCell"/>
</dbReference>
<dbReference type="NCBIfam" id="TIGR00254">
    <property type="entry name" value="GGDEF"/>
    <property type="match status" value="1"/>
</dbReference>
<feature type="domain" description="GGDEF" evidence="8">
    <location>
        <begin position="392"/>
        <end position="526"/>
    </location>
</feature>
<evidence type="ECO:0000256" key="2">
    <source>
        <dbReference type="ARBA" id="ARBA00004533"/>
    </source>
</evidence>
<dbReference type="Gene3D" id="3.30.450.350">
    <property type="entry name" value="CHASE domain"/>
    <property type="match status" value="1"/>
</dbReference>
<dbReference type="EMBL" id="FNZE01000006">
    <property type="protein sequence ID" value="SEJ24269.1"/>
    <property type="molecule type" value="Genomic_DNA"/>
</dbReference>
<feature type="transmembrane region" description="Helical" evidence="6">
    <location>
        <begin position="317"/>
        <end position="334"/>
    </location>
</feature>
<dbReference type="PANTHER" id="PTHR46663:SF3">
    <property type="entry name" value="SLL0267 PROTEIN"/>
    <property type="match status" value="1"/>
</dbReference>
<evidence type="ECO:0000313" key="10">
    <source>
        <dbReference type="Proteomes" id="UP000242930"/>
    </source>
</evidence>
<dbReference type="Gene3D" id="3.30.70.270">
    <property type="match status" value="1"/>
</dbReference>
<dbReference type="SUPFAM" id="SSF55073">
    <property type="entry name" value="Nucleotide cyclase"/>
    <property type="match status" value="1"/>
</dbReference>
<dbReference type="AlphaFoldDB" id="A0A1H6X534"/>
<name>A0A1H6X534_9PSED</name>
<dbReference type="InterPro" id="IPR029787">
    <property type="entry name" value="Nucleotide_cyclase"/>
</dbReference>
<dbReference type="InterPro" id="IPR052163">
    <property type="entry name" value="DGC-Regulatory_Protein"/>
</dbReference>
<evidence type="ECO:0000259" key="7">
    <source>
        <dbReference type="PROSITE" id="PS50839"/>
    </source>
</evidence>
<dbReference type="InterPro" id="IPR000160">
    <property type="entry name" value="GGDEF_dom"/>
</dbReference>
<evidence type="ECO:0000256" key="4">
    <source>
        <dbReference type="ARBA" id="ARBA00022989"/>
    </source>
</evidence>
<dbReference type="Proteomes" id="UP000242930">
    <property type="component" value="Unassembled WGS sequence"/>
</dbReference>
<comment type="subcellular location">
    <subcellularLocation>
        <location evidence="2">Cell inner membrane</location>
    </subcellularLocation>
</comment>
<dbReference type="PROSITE" id="PS50839">
    <property type="entry name" value="CHASE"/>
    <property type="match status" value="1"/>
</dbReference>
<dbReference type="Pfam" id="PF03924">
    <property type="entry name" value="CHASE"/>
    <property type="match status" value="1"/>
</dbReference>
<dbReference type="PANTHER" id="PTHR46663">
    <property type="entry name" value="DIGUANYLATE CYCLASE DGCT-RELATED"/>
    <property type="match status" value="1"/>
</dbReference>
<evidence type="ECO:0000256" key="5">
    <source>
        <dbReference type="ARBA" id="ARBA00023136"/>
    </source>
</evidence>
<keyword evidence="3 6" id="KW-0812">Transmembrane</keyword>
<dbReference type="CDD" id="cd01949">
    <property type="entry name" value="GGDEF"/>
    <property type="match status" value="1"/>
</dbReference>
<dbReference type="SMART" id="SM01079">
    <property type="entry name" value="CHASE"/>
    <property type="match status" value="1"/>
</dbReference>
<gene>
    <name evidence="9" type="ORF">SAMN05216201_10654</name>
</gene>
<dbReference type="GO" id="GO:0003824">
    <property type="term" value="F:catalytic activity"/>
    <property type="evidence" value="ECO:0007669"/>
    <property type="project" value="UniProtKB-ARBA"/>
</dbReference>